<dbReference type="eggNOG" id="KOG2877">
    <property type="taxonomic scope" value="Eukaryota"/>
</dbReference>
<dbReference type="InterPro" id="IPR000462">
    <property type="entry name" value="CDP-OH_P_trans"/>
</dbReference>
<dbReference type="Proteomes" id="UP000031512">
    <property type="component" value="Unassembled WGS sequence"/>
</dbReference>
<evidence type="ECO:0000313" key="8">
    <source>
        <dbReference type="Proteomes" id="UP000031512"/>
    </source>
</evidence>
<comment type="subcellular location">
    <subcellularLocation>
        <location evidence="1">Membrane</location>
    </subcellularLocation>
</comment>
<dbReference type="GO" id="GO:0004307">
    <property type="term" value="F:ethanolaminephosphotransferase activity"/>
    <property type="evidence" value="ECO:0007669"/>
    <property type="project" value="UniProtKB-EC"/>
</dbReference>
<reference evidence="7 8" key="1">
    <citation type="journal article" date="2012" name="BMC Genomics">
        <title>Comparative genomic analysis and phylogenetic position of Theileria equi.</title>
        <authorList>
            <person name="Kappmeyer L.S."/>
            <person name="Thiagarajan M."/>
            <person name="Herndon D.R."/>
            <person name="Ramsay J.D."/>
            <person name="Caler E."/>
            <person name="Djikeng A."/>
            <person name="Gillespie J.J."/>
            <person name="Lau A.O."/>
            <person name="Roalson E.H."/>
            <person name="Silva J.C."/>
            <person name="Silva M.G."/>
            <person name="Suarez C.E."/>
            <person name="Ueti M.W."/>
            <person name="Nene V.M."/>
            <person name="Mealey R.H."/>
            <person name="Knowles D.P."/>
            <person name="Brayton K.A."/>
        </authorList>
    </citation>
    <scope>NUCLEOTIDE SEQUENCE [LARGE SCALE GENOMIC DNA]</scope>
    <source>
        <strain evidence="7 8">WA</strain>
    </source>
</reference>
<keyword evidence="3 5" id="KW-0808">Transferase</keyword>
<protein>
    <submittedName>
        <fullName evidence="7">Ethanolaminephosphotransferase, putative</fullName>
        <ecNumber evidence="7">2.7.8.1</ecNumber>
    </submittedName>
</protein>
<dbReference type="InterPro" id="IPR014472">
    <property type="entry name" value="CHOPT"/>
</dbReference>
<keyword evidence="6" id="KW-1133">Transmembrane helix</keyword>
<evidence type="ECO:0000256" key="3">
    <source>
        <dbReference type="ARBA" id="ARBA00022679"/>
    </source>
</evidence>
<keyword evidence="6" id="KW-0812">Transmembrane</keyword>
<dbReference type="PANTHER" id="PTHR10414:SF37">
    <property type="entry name" value="BB IN A BOXCAR, ISOFORM C"/>
    <property type="match status" value="1"/>
</dbReference>
<organism evidence="7 8">
    <name type="scientific">Theileria equi strain WA</name>
    <dbReference type="NCBI Taxonomy" id="1537102"/>
    <lineage>
        <taxon>Eukaryota</taxon>
        <taxon>Sar</taxon>
        <taxon>Alveolata</taxon>
        <taxon>Apicomplexa</taxon>
        <taxon>Aconoidasida</taxon>
        <taxon>Piroplasmida</taxon>
        <taxon>Theileriidae</taxon>
        <taxon>Theileria</taxon>
    </lineage>
</organism>
<dbReference type="KEGG" id="beq:BEWA_042960"/>
<dbReference type="Pfam" id="PF01066">
    <property type="entry name" value="CDP-OH_P_transf"/>
    <property type="match status" value="1"/>
</dbReference>
<dbReference type="GO" id="GO:0016020">
    <property type="term" value="C:membrane"/>
    <property type="evidence" value="ECO:0007669"/>
    <property type="project" value="UniProtKB-SubCell"/>
</dbReference>
<feature type="transmembrane region" description="Helical" evidence="6">
    <location>
        <begin position="234"/>
        <end position="252"/>
    </location>
</feature>
<feature type="transmembrane region" description="Helical" evidence="6">
    <location>
        <begin position="54"/>
        <end position="73"/>
    </location>
</feature>
<sequence length="397" mass="44623">MAFLFQRIIPEEKLGALNNYSFSHAALTPLDRLLNHIWWIPIHKTVPRWIAPNVLTICGGLSVVLLNFLIFFNMPDLVSSDIPKWLPIAIAICIILYMTFDGIDGMQARSLGLSSPLGQLLDHGLDAMTTSFYPYFFLILTPNGYDFPIAFEVIVAQLNVLVINWREVQFGGFSYSSLPFTGVSEPMLGTIIALFVHYFHPGVFAKSASVLFSSCSFLQKLYGYVPYDLTILEFIEYLSVSCASSSIVTFLVQSYKQCKKKSTFYAHTTLPLIPLILPRDLHRPFCIFASSVGGIVSIDWVISAVSKTKSNFFHPQLVLHYTVILSLLLQHLGEALGVDMGYWTADPILLKNVLLYTTIFGFSYTFLKFSKTIYEIKAHLGIPIFTVPPQVYHAKKA</sequence>
<feature type="transmembrane region" description="Helical" evidence="6">
    <location>
        <begin position="177"/>
        <end position="199"/>
    </location>
</feature>
<gene>
    <name evidence="7" type="ORF">BEWA_042960</name>
</gene>
<evidence type="ECO:0000256" key="1">
    <source>
        <dbReference type="ARBA" id="ARBA00004370"/>
    </source>
</evidence>
<keyword evidence="4 6" id="KW-0472">Membrane</keyword>
<dbReference type="GeneID" id="15807703"/>
<dbReference type="VEuPathDB" id="PiroplasmaDB:BEWA_042960"/>
<dbReference type="AlphaFoldDB" id="L1LG89"/>
<dbReference type="PANTHER" id="PTHR10414">
    <property type="entry name" value="ETHANOLAMINEPHOSPHOTRANSFERASE"/>
    <property type="match status" value="1"/>
</dbReference>
<dbReference type="OrthoDB" id="196717at2759"/>
<feature type="transmembrane region" description="Helical" evidence="6">
    <location>
        <begin position="317"/>
        <end position="336"/>
    </location>
</feature>
<keyword evidence="8" id="KW-1185">Reference proteome</keyword>
<feature type="transmembrane region" description="Helical" evidence="6">
    <location>
        <begin position="348"/>
        <end position="367"/>
    </location>
</feature>
<evidence type="ECO:0000256" key="6">
    <source>
        <dbReference type="SAM" id="Phobius"/>
    </source>
</evidence>
<feature type="transmembrane region" description="Helical" evidence="6">
    <location>
        <begin position="85"/>
        <end position="103"/>
    </location>
</feature>
<evidence type="ECO:0000313" key="7">
    <source>
        <dbReference type="EMBL" id="EKX74255.1"/>
    </source>
</evidence>
<proteinExistence type="inferred from homology"/>
<dbReference type="Gene3D" id="1.20.120.1760">
    <property type="match status" value="1"/>
</dbReference>
<accession>L1LG89</accession>
<evidence type="ECO:0000256" key="4">
    <source>
        <dbReference type="ARBA" id="ARBA00023136"/>
    </source>
</evidence>
<dbReference type="STRING" id="1537102.L1LG89"/>
<dbReference type="PROSITE" id="PS00379">
    <property type="entry name" value="CDP_ALCOHOL_P_TRANSF"/>
    <property type="match status" value="1"/>
</dbReference>
<dbReference type="EMBL" id="ACOU01000002">
    <property type="protein sequence ID" value="EKX74255.1"/>
    <property type="molecule type" value="Genomic_DNA"/>
</dbReference>
<dbReference type="InterPro" id="IPR048254">
    <property type="entry name" value="CDP_ALCOHOL_P_TRANSF_CS"/>
</dbReference>
<comment type="similarity">
    <text evidence="2 5">Belongs to the CDP-alcohol phosphatidyltransferase class-I family.</text>
</comment>
<dbReference type="RefSeq" id="XP_004833707.1">
    <property type="nucleotide sequence ID" value="XM_004833650.1"/>
</dbReference>
<evidence type="ECO:0000256" key="5">
    <source>
        <dbReference type="RuleBase" id="RU003750"/>
    </source>
</evidence>
<dbReference type="EC" id="2.7.8.1" evidence="7"/>
<comment type="caution">
    <text evidence="7">The sequence shown here is derived from an EMBL/GenBank/DDBJ whole genome shotgun (WGS) entry which is preliminary data.</text>
</comment>
<evidence type="ECO:0000256" key="2">
    <source>
        <dbReference type="ARBA" id="ARBA00010441"/>
    </source>
</evidence>
<name>L1LG89_THEEQ</name>
<dbReference type="GO" id="GO:0008654">
    <property type="term" value="P:phospholipid biosynthetic process"/>
    <property type="evidence" value="ECO:0007669"/>
    <property type="project" value="InterPro"/>
</dbReference>
<dbReference type="InterPro" id="IPR043130">
    <property type="entry name" value="CDP-OH_PTrfase_TM_dom"/>
</dbReference>